<sequence>MTHDIDIARIAALVGEPARASMLLALGDGRALPAGELAACAGVSAATTSGHLGALREAGLLEAKQQGRHRYYRLASAQVAALLESLMLVAAQNPARAASSRVDPLLQAGRTCYSHLAGRLGVSICDALIARDGLHIEDDLARFSPSGIHLLEDFGLDTRALRHQPVSKTCIDWSERRHHLSGPVGVAIYRRCLELGWVRHHLDSRAVSVTETGGRGLRDWLGITWPGDAESVSTHRAGARPESPR</sequence>
<dbReference type="PROSITE" id="PS50987">
    <property type="entry name" value="HTH_ARSR_2"/>
    <property type="match status" value="1"/>
</dbReference>
<dbReference type="PRINTS" id="PR00778">
    <property type="entry name" value="HTHARSR"/>
</dbReference>
<gene>
    <name evidence="2" type="ORF">THIARS_60185</name>
</gene>
<reference evidence="2 3" key="1">
    <citation type="submission" date="2016-06" db="EMBL/GenBank/DDBJ databases">
        <authorList>
            <person name="Kjaerup R.B."/>
            <person name="Dalgaard T.S."/>
            <person name="Juul-Madsen H.R."/>
        </authorList>
    </citation>
    <scope>NUCLEOTIDE SEQUENCE [LARGE SCALE GENOMIC DNA]</scope>
    <source>
        <strain evidence="2 3">DSM 16361</strain>
    </source>
</reference>
<dbReference type="SUPFAM" id="SSF46785">
    <property type="entry name" value="Winged helix' DNA-binding domain"/>
    <property type="match status" value="1"/>
</dbReference>
<dbReference type="PANTHER" id="PTHR39168">
    <property type="entry name" value="TRANSCRIPTIONAL REGULATOR-RELATED"/>
    <property type="match status" value="1"/>
</dbReference>
<dbReference type="InterPro" id="IPR036388">
    <property type="entry name" value="WH-like_DNA-bd_sf"/>
</dbReference>
<dbReference type="RefSeq" id="WP_094159768.1">
    <property type="nucleotide sequence ID" value="NZ_LT592170.1"/>
</dbReference>
<dbReference type="InterPro" id="IPR011991">
    <property type="entry name" value="ArsR-like_HTH"/>
</dbReference>
<dbReference type="InterPro" id="IPR001845">
    <property type="entry name" value="HTH_ArsR_DNA-bd_dom"/>
</dbReference>
<dbReference type="CDD" id="cd00090">
    <property type="entry name" value="HTH_ARSR"/>
    <property type="match status" value="1"/>
</dbReference>
<dbReference type="EMBL" id="FLMQ01000055">
    <property type="protein sequence ID" value="SBP87472.1"/>
    <property type="molecule type" value="Genomic_DNA"/>
</dbReference>
<accession>A0A238D2L2</accession>
<dbReference type="GO" id="GO:0010288">
    <property type="term" value="P:response to lead ion"/>
    <property type="evidence" value="ECO:0007669"/>
    <property type="project" value="TreeGrafter"/>
</dbReference>
<dbReference type="GO" id="GO:0032791">
    <property type="term" value="F:lead ion binding"/>
    <property type="evidence" value="ECO:0007669"/>
    <property type="project" value="TreeGrafter"/>
</dbReference>
<dbReference type="InterPro" id="IPR052543">
    <property type="entry name" value="HTH_Metal-responsive_Reg"/>
</dbReference>
<evidence type="ECO:0000313" key="2">
    <source>
        <dbReference type="EMBL" id="SBP87472.1"/>
    </source>
</evidence>
<dbReference type="Gene3D" id="1.10.10.10">
    <property type="entry name" value="Winged helix-like DNA-binding domain superfamily/Winged helix DNA-binding domain"/>
    <property type="match status" value="1"/>
</dbReference>
<feature type="domain" description="HTH arsR-type" evidence="1">
    <location>
        <begin position="1"/>
        <end position="94"/>
    </location>
</feature>
<dbReference type="PANTHER" id="PTHR39168:SF1">
    <property type="entry name" value="TRANSCRIPTIONAL REGULATORY PROTEIN"/>
    <property type="match status" value="1"/>
</dbReference>
<dbReference type="NCBIfam" id="NF033788">
    <property type="entry name" value="HTH_metalloreg"/>
    <property type="match status" value="1"/>
</dbReference>
<proteinExistence type="predicted"/>
<dbReference type="InterPro" id="IPR036390">
    <property type="entry name" value="WH_DNA-bd_sf"/>
</dbReference>
<dbReference type="SMART" id="SM00418">
    <property type="entry name" value="HTH_ARSR"/>
    <property type="match status" value="1"/>
</dbReference>
<dbReference type="GO" id="GO:0046686">
    <property type="term" value="P:response to cadmium ion"/>
    <property type="evidence" value="ECO:0007669"/>
    <property type="project" value="TreeGrafter"/>
</dbReference>
<protein>
    <submittedName>
        <fullName evidence="2">Transcriptional regulator, ArsR family</fullName>
    </submittedName>
</protein>
<organism evidence="2 3">
    <name type="scientific">Thiomonas delicata</name>
    <name type="common">Thiomonas cuprina</name>
    <dbReference type="NCBI Taxonomy" id="364030"/>
    <lineage>
        <taxon>Bacteria</taxon>
        <taxon>Pseudomonadati</taxon>
        <taxon>Pseudomonadota</taxon>
        <taxon>Betaproteobacteria</taxon>
        <taxon>Burkholderiales</taxon>
        <taxon>Thiomonas</taxon>
    </lineage>
</organism>
<keyword evidence="3" id="KW-1185">Reference proteome</keyword>
<evidence type="ECO:0000259" key="1">
    <source>
        <dbReference type="PROSITE" id="PS50987"/>
    </source>
</evidence>
<dbReference type="OrthoDB" id="9797716at2"/>
<dbReference type="Proteomes" id="UP000214566">
    <property type="component" value="Unassembled WGS sequence"/>
</dbReference>
<evidence type="ECO:0000313" key="3">
    <source>
        <dbReference type="Proteomes" id="UP000214566"/>
    </source>
</evidence>
<dbReference type="GO" id="GO:0097063">
    <property type="term" value="F:cadmium ion sensor activity"/>
    <property type="evidence" value="ECO:0007669"/>
    <property type="project" value="TreeGrafter"/>
</dbReference>
<name>A0A238D2L2_THIDL</name>
<dbReference type="GO" id="GO:0003677">
    <property type="term" value="F:DNA binding"/>
    <property type="evidence" value="ECO:0007669"/>
    <property type="project" value="TreeGrafter"/>
</dbReference>
<dbReference type="GO" id="GO:0003700">
    <property type="term" value="F:DNA-binding transcription factor activity"/>
    <property type="evidence" value="ECO:0007669"/>
    <property type="project" value="InterPro"/>
</dbReference>
<dbReference type="AlphaFoldDB" id="A0A238D2L2"/>
<dbReference type="Pfam" id="PF12840">
    <property type="entry name" value="HTH_20"/>
    <property type="match status" value="1"/>
</dbReference>